<evidence type="ECO:0000313" key="3">
    <source>
        <dbReference type="Proteomes" id="UP001152888"/>
    </source>
</evidence>
<dbReference type="EMBL" id="CAKOFQ010006874">
    <property type="protein sequence ID" value="CAH1978745.1"/>
    <property type="molecule type" value="Genomic_DNA"/>
</dbReference>
<keyword evidence="3" id="KW-1185">Reference proteome</keyword>
<reference evidence="2" key="1">
    <citation type="submission" date="2022-03" db="EMBL/GenBank/DDBJ databases">
        <authorList>
            <person name="Sayadi A."/>
        </authorList>
    </citation>
    <scope>NUCLEOTIDE SEQUENCE</scope>
</reference>
<evidence type="ECO:0000256" key="1">
    <source>
        <dbReference type="SAM" id="MobiDB-lite"/>
    </source>
</evidence>
<proteinExistence type="predicted"/>
<gene>
    <name evidence="2" type="ORF">ACAOBT_LOCUS13250</name>
</gene>
<sequence length="107" mass="12311">MQNMDREHSYDPYVREQQRLRRLFEEVSSGEEDLQDPFEDDGEFGSDEDYVPSETGAELSSSDTDNRNLDEMEDDSDREGGLSAPGEEAADYNESSDWHLYQTSILM</sequence>
<evidence type="ECO:0000313" key="2">
    <source>
        <dbReference type="EMBL" id="CAH1978745.1"/>
    </source>
</evidence>
<name>A0A9P0KRL5_ACAOB</name>
<feature type="region of interest" description="Disordered" evidence="1">
    <location>
        <begin position="25"/>
        <end position="96"/>
    </location>
</feature>
<organism evidence="2 3">
    <name type="scientific">Acanthoscelides obtectus</name>
    <name type="common">Bean weevil</name>
    <name type="synonym">Bruchus obtectus</name>
    <dbReference type="NCBI Taxonomy" id="200917"/>
    <lineage>
        <taxon>Eukaryota</taxon>
        <taxon>Metazoa</taxon>
        <taxon>Ecdysozoa</taxon>
        <taxon>Arthropoda</taxon>
        <taxon>Hexapoda</taxon>
        <taxon>Insecta</taxon>
        <taxon>Pterygota</taxon>
        <taxon>Neoptera</taxon>
        <taxon>Endopterygota</taxon>
        <taxon>Coleoptera</taxon>
        <taxon>Polyphaga</taxon>
        <taxon>Cucujiformia</taxon>
        <taxon>Chrysomeloidea</taxon>
        <taxon>Chrysomelidae</taxon>
        <taxon>Bruchinae</taxon>
        <taxon>Bruchini</taxon>
        <taxon>Acanthoscelides</taxon>
    </lineage>
</organism>
<dbReference type="AlphaFoldDB" id="A0A9P0KRL5"/>
<comment type="caution">
    <text evidence="2">The sequence shown here is derived from an EMBL/GenBank/DDBJ whole genome shotgun (WGS) entry which is preliminary data.</text>
</comment>
<feature type="compositionally biased region" description="Acidic residues" evidence="1">
    <location>
        <begin position="28"/>
        <end position="51"/>
    </location>
</feature>
<accession>A0A9P0KRL5</accession>
<dbReference type="Proteomes" id="UP001152888">
    <property type="component" value="Unassembled WGS sequence"/>
</dbReference>
<protein>
    <submittedName>
        <fullName evidence="2">Uncharacterized protein</fullName>
    </submittedName>
</protein>